<dbReference type="KEGG" id="nha:Nham_0603"/>
<organism evidence="1 2">
    <name type="scientific">Nitrobacter hamburgensis (strain DSM 10229 / NCIMB 13809 / X14)</name>
    <dbReference type="NCBI Taxonomy" id="323097"/>
    <lineage>
        <taxon>Bacteria</taxon>
        <taxon>Pseudomonadati</taxon>
        <taxon>Pseudomonadota</taxon>
        <taxon>Alphaproteobacteria</taxon>
        <taxon>Hyphomicrobiales</taxon>
        <taxon>Nitrobacteraceae</taxon>
        <taxon>Nitrobacter</taxon>
    </lineage>
</organism>
<keyword evidence="2" id="KW-1185">Reference proteome</keyword>
<evidence type="ECO:0000313" key="1">
    <source>
        <dbReference type="EMBL" id="ABE61492.1"/>
    </source>
</evidence>
<gene>
    <name evidence="1" type="ordered locus">Nham_0603</name>
</gene>
<sequence length="76" mass="8365">MSSIEPLAREVCELVCRQNGMAEADIPAWVDSHWEAAAAEIEAGNCDDNGEIIPGPDWQKGAEAYRERMAAKHKPK</sequence>
<evidence type="ECO:0000313" key="2">
    <source>
        <dbReference type="Proteomes" id="UP000001953"/>
    </source>
</evidence>
<dbReference type="AlphaFoldDB" id="Q1QQK5"/>
<accession>Q1QQK5</accession>
<dbReference type="EMBL" id="CP000319">
    <property type="protein sequence ID" value="ABE61492.1"/>
    <property type="molecule type" value="Genomic_DNA"/>
</dbReference>
<protein>
    <submittedName>
        <fullName evidence="1">Uncharacterized protein</fullName>
    </submittedName>
</protein>
<dbReference type="HOGENOM" id="CLU_199017_0_0_5"/>
<dbReference type="RefSeq" id="WP_011509196.1">
    <property type="nucleotide sequence ID" value="NC_007964.1"/>
</dbReference>
<proteinExistence type="predicted"/>
<reference evidence="1 2" key="1">
    <citation type="submission" date="2006-03" db="EMBL/GenBank/DDBJ databases">
        <title>Complete sequence of chromosome of Nitrobacter hamburgensis X14.</title>
        <authorList>
            <consortium name="US DOE Joint Genome Institute"/>
            <person name="Copeland A."/>
            <person name="Lucas S."/>
            <person name="Lapidus A."/>
            <person name="Barry K."/>
            <person name="Detter J.C."/>
            <person name="Glavina del Rio T."/>
            <person name="Hammon N."/>
            <person name="Israni S."/>
            <person name="Dalin E."/>
            <person name="Tice H."/>
            <person name="Pitluck S."/>
            <person name="Chain P."/>
            <person name="Malfatti S."/>
            <person name="Shin M."/>
            <person name="Vergez L."/>
            <person name="Schmutz J."/>
            <person name="Larimer F."/>
            <person name="Land M."/>
            <person name="Hauser L."/>
            <person name="Kyrpides N."/>
            <person name="Ivanova N."/>
            <person name="Ward B."/>
            <person name="Arp D."/>
            <person name="Klotz M."/>
            <person name="Stein L."/>
            <person name="O'Mullan G."/>
            <person name="Starkenburg S."/>
            <person name="Sayavedra L."/>
            <person name="Poret-Peterson A.T."/>
            <person name="Gentry M.E."/>
            <person name="Bruce D."/>
            <person name="Richardson P."/>
        </authorList>
    </citation>
    <scope>NUCLEOTIDE SEQUENCE [LARGE SCALE GENOMIC DNA]</scope>
    <source>
        <strain evidence="2">DSM 10229 / NCIMB 13809 / X14</strain>
    </source>
</reference>
<name>Q1QQK5_NITHX</name>
<dbReference type="eggNOG" id="ENOG5031748">
    <property type="taxonomic scope" value="Bacteria"/>
</dbReference>
<dbReference type="Proteomes" id="UP000001953">
    <property type="component" value="Chromosome"/>
</dbReference>